<evidence type="ECO:0000313" key="2">
    <source>
        <dbReference type="EMBL" id="CAG5105066.1"/>
    </source>
</evidence>
<feature type="transmembrane region" description="Helical" evidence="1">
    <location>
        <begin position="221"/>
        <end position="237"/>
    </location>
</feature>
<dbReference type="EMBL" id="OU015566">
    <property type="protein sequence ID" value="CAG5105066.1"/>
    <property type="molecule type" value="Genomic_DNA"/>
</dbReference>
<organism evidence="2 3">
    <name type="scientific">Oikopleura dioica</name>
    <name type="common">Tunicate</name>
    <dbReference type="NCBI Taxonomy" id="34765"/>
    <lineage>
        <taxon>Eukaryota</taxon>
        <taxon>Metazoa</taxon>
        <taxon>Chordata</taxon>
        <taxon>Tunicata</taxon>
        <taxon>Appendicularia</taxon>
        <taxon>Copelata</taxon>
        <taxon>Oikopleuridae</taxon>
        <taxon>Oikopleura</taxon>
    </lineage>
</organism>
<keyword evidence="1" id="KW-0812">Transmembrane</keyword>
<gene>
    <name evidence="2" type="ORF">OKIOD_LOCUS10568</name>
</gene>
<evidence type="ECO:0000256" key="1">
    <source>
        <dbReference type="SAM" id="Phobius"/>
    </source>
</evidence>
<protein>
    <submittedName>
        <fullName evidence="2">Oidioi.mRNA.OKI2018_I69.chr1.g1803.t1.cds</fullName>
    </submittedName>
</protein>
<accession>A0ABN7SSW4</accession>
<proteinExistence type="predicted"/>
<reference evidence="2 3" key="1">
    <citation type="submission" date="2021-04" db="EMBL/GenBank/DDBJ databases">
        <authorList>
            <person name="Bliznina A."/>
        </authorList>
    </citation>
    <scope>NUCLEOTIDE SEQUENCE [LARGE SCALE GENOMIC DNA]</scope>
</reference>
<keyword evidence="3" id="KW-1185">Reference proteome</keyword>
<sequence>MDYDVLDVYPSPPDEYVINYKDDDPVKMEKYKRNLVVGNVNAQEIGPLTRQLADFTPEGVTLTIAAKTGAGQKQQWFPYYQRQLIDRMEYITENQPKRPVAENKSSSLYPYKFYGEMTEWKGLDNQLNICRTNFGIKSARYFVYEHRVGKQYFERNNQVQRARMLRNQFLSGERLVSLMPAPVQPYLRLARYDKPIGYQLLFVPAFMGLVSGCQFTQLPDAYLMSIFAAGIVFYKKLSMRIFTFYRA</sequence>
<keyword evidence="1" id="KW-1133">Transmembrane helix</keyword>
<dbReference type="Proteomes" id="UP001158576">
    <property type="component" value="Chromosome 1"/>
</dbReference>
<name>A0ABN7SSW4_OIKDI</name>
<keyword evidence="1" id="KW-0472">Membrane</keyword>
<feature type="transmembrane region" description="Helical" evidence="1">
    <location>
        <begin position="196"/>
        <end position="215"/>
    </location>
</feature>
<evidence type="ECO:0000313" key="3">
    <source>
        <dbReference type="Proteomes" id="UP001158576"/>
    </source>
</evidence>